<comment type="caution">
    <text evidence="1">The sequence shown here is derived from an EMBL/GenBank/DDBJ whole genome shotgun (WGS) entry which is preliminary data.</text>
</comment>
<reference evidence="1" key="1">
    <citation type="submission" date="2019-10" db="EMBL/GenBank/DDBJ databases">
        <authorList>
            <consortium name="DOE Joint Genome Institute"/>
            <person name="Kuo A."/>
            <person name="Miyauchi S."/>
            <person name="Kiss E."/>
            <person name="Drula E."/>
            <person name="Kohler A."/>
            <person name="Sanchez-Garcia M."/>
            <person name="Andreopoulos B."/>
            <person name="Barry K.W."/>
            <person name="Bonito G."/>
            <person name="Buee M."/>
            <person name="Carver A."/>
            <person name="Chen C."/>
            <person name="Cichocki N."/>
            <person name="Clum A."/>
            <person name="Culley D."/>
            <person name="Crous P.W."/>
            <person name="Fauchery L."/>
            <person name="Girlanda M."/>
            <person name="Hayes R."/>
            <person name="Keri Z."/>
            <person name="LaButti K."/>
            <person name="Lipzen A."/>
            <person name="Lombard V."/>
            <person name="Magnuson J."/>
            <person name="Maillard F."/>
            <person name="Morin E."/>
            <person name="Murat C."/>
            <person name="Nolan M."/>
            <person name="Ohm R."/>
            <person name="Pangilinan J."/>
            <person name="Pereira M."/>
            <person name="Perotto S."/>
            <person name="Peter M."/>
            <person name="Riley R."/>
            <person name="Sitrit Y."/>
            <person name="Stielow B."/>
            <person name="Szollosi G."/>
            <person name="Zifcakova L."/>
            <person name="Stursova M."/>
            <person name="Spatafora J.W."/>
            <person name="Tedersoo L."/>
            <person name="Vaario L.-M."/>
            <person name="Yamada A."/>
            <person name="Yan M."/>
            <person name="Wang P."/>
            <person name="Xu J."/>
            <person name="Bruns T."/>
            <person name="Baldrian P."/>
            <person name="Vilgalys R."/>
            <person name="Henrissat B."/>
            <person name="Grigoriev I.V."/>
            <person name="Hibbett D."/>
            <person name="Nagy L.G."/>
            <person name="Martin F.M."/>
        </authorList>
    </citation>
    <scope>NUCLEOTIDE SEQUENCE</scope>
    <source>
        <strain evidence="1">BED1</strain>
    </source>
</reference>
<reference evidence="1" key="2">
    <citation type="journal article" date="2020" name="Nat. Commun.">
        <title>Large-scale genome sequencing of mycorrhizal fungi provides insights into the early evolution of symbiotic traits.</title>
        <authorList>
            <person name="Miyauchi S."/>
            <person name="Kiss E."/>
            <person name="Kuo A."/>
            <person name="Drula E."/>
            <person name="Kohler A."/>
            <person name="Sanchez-Garcia M."/>
            <person name="Morin E."/>
            <person name="Andreopoulos B."/>
            <person name="Barry K.W."/>
            <person name="Bonito G."/>
            <person name="Buee M."/>
            <person name="Carver A."/>
            <person name="Chen C."/>
            <person name="Cichocki N."/>
            <person name="Clum A."/>
            <person name="Culley D."/>
            <person name="Crous P.W."/>
            <person name="Fauchery L."/>
            <person name="Girlanda M."/>
            <person name="Hayes R.D."/>
            <person name="Keri Z."/>
            <person name="LaButti K."/>
            <person name="Lipzen A."/>
            <person name="Lombard V."/>
            <person name="Magnuson J."/>
            <person name="Maillard F."/>
            <person name="Murat C."/>
            <person name="Nolan M."/>
            <person name="Ohm R.A."/>
            <person name="Pangilinan J."/>
            <person name="Pereira M.F."/>
            <person name="Perotto S."/>
            <person name="Peter M."/>
            <person name="Pfister S."/>
            <person name="Riley R."/>
            <person name="Sitrit Y."/>
            <person name="Stielow J.B."/>
            <person name="Szollosi G."/>
            <person name="Zifcakova L."/>
            <person name="Stursova M."/>
            <person name="Spatafora J.W."/>
            <person name="Tedersoo L."/>
            <person name="Vaario L.M."/>
            <person name="Yamada A."/>
            <person name="Yan M."/>
            <person name="Wang P."/>
            <person name="Xu J."/>
            <person name="Bruns T."/>
            <person name="Baldrian P."/>
            <person name="Vilgalys R."/>
            <person name="Dunand C."/>
            <person name="Henrissat B."/>
            <person name="Grigoriev I.V."/>
            <person name="Hibbett D."/>
            <person name="Nagy L.G."/>
            <person name="Martin F.M."/>
        </authorList>
    </citation>
    <scope>NUCLEOTIDE SEQUENCE</scope>
    <source>
        <strain evidence="1">BED1</strain>
    </source>
</reference>
<keyword evidence="2" id="KW-1185">Reference proteome</keyword>
<protein>
    <submittedName>
        <fullName evidence="1">Uncharacterized protein</fullName>
    </submittedName>
</protein>
<evidence type="ECO:0000313" key="2">
    <source>
        <dbReference type="Proteomes" id="UP001194468"/>
    </source>
</evidence>
<gene>
    <name evidence="1" type="ORF">L210DRAFT_3647592</name>
</gene>
<name>A0AAD4BQA9_BOLED</name>
<dbReference type="EMBL" id="WHUW01000019">
    <property type="protein sequence ID" value="KAF8437300.1"/>
    <property type="molecule type" value="Genomic_DNA"/>
</dbReference>
<accession>A0AAD4BQA9</accession>
<organism evidence="1 2">
    <name type="scientific">Boletus edulis BED1</name>
    <dbReference type="NCBI Taxonomy" id="1328754"/>
    <lineage>
        <taxon>Eukaryota</taxon>
        <taxon>Fungi</taxon>
        <taxon>Dikarya</taxon>
        <taxon>Basidiomycota</taxon>
        <taxon>Agaricomycotina</taxon>
        <taxon>Agaricomycetes</taxon>
        <taxon>Agaricomycetidae</taxon>
        <taxon>Boletales</taxon>
        <taxon>Boletineae</taxon>
        <taxon>Boletaceae</taxon>
        <taxon>Boletoideae</taxon>
        <taxon>Boletus</taxon>
    </lineage>
</organism>
<dbReference type="AlphaFoldDB" id="A0AAD4BQA9"/>
<proteinExistence type="predicted"/>
<sequence length="392" mass="44422">MAHVRFTAPSKIRITVPNGQWMISTIEKVVDHVERIQELDLGFPVVYPHTIHPPRLQYLKISMRDPLPKQSFALFDRNTSPPYPRSLKLSDAITLLESGNQPSPDLNLSGEGRFPYNMEKFLAVLRCTTKSLSHLHLEHVFPSCRGFIYSATFDVFQKIKLPHLSRLCITAPVSAVVAVLHKFSIEGRSLPSLWVRRPSIDDDNYTLLASVLAHRYSGSEDHESSILTIRSLDMEFAMQGSRLICCSQLEHIGDSCPSTGHMVIGFDFPLRRASQNLRVALIRVISDICCSIPLKHLQSLRIIKPPTSQDFWTRILGHLQGLRYITLSEGNMHRISFLDLAGITARTTRTDTPIEVEVRLSRGRSWSWIRTHCLSTTRSCPTESPTHSEYSD</sequence>
<evidence type="ECO:0000313" key="1">
    <source>
        <dbReference type="EMBL" id="KAF8437300.1"/>
    </source>
</evidence>
<dbReference type="Proteomes" id="UP001194468">
    <property type="component" value="Unassembled WGS sequence"/>
</dbReference>